<reference evidence="9" key="2">
    <citation type="journal article" date="2016" name="Int. J. Syst. Evol. Microbiol.">
        <title>Complete genome sequence and cell structure of Limnochorda pilosa, a Gram-negative spore-former within the phylum Firmicutes.</title>
        <authorList>
            <person name="Watanabe M."/>
            <person name="Kojima H."/>
            <person name="Fukui M."/>
        </authorList>
    </citation>
    <scope>NUCLEOTIDE SEQUENCE [LARGE SCALE GENOMIC DNA]</scope>
    <source>
        <strain evidence="9">HC45</strain>
    </source>
</reference>
<dbReference type="EMBL" id="AP014924">
    <property type="protein sequence ID" value="BAS27102.1"/>
    <property type="molecule type" value="Genomic_DNA"/>
</dbReference>
<dbReference type="GO" id="GO:0030170">
    <property type="term" value="F:pyridoxal phosphate binding"/>
    <property type="evidence" value="ECO:0007669"/>
    <property type="project" value="InterPro"/>
</dbReference>
<sequence>MASEAPDRHLMPTYRRHLTLVRGQGSYVEDASGRRYLDWVAGIAVNALGHRHPRVLEALGRAAERFLHVSNLYLTEPQQELAGRLSRLTGLDRVFFANSGAEANEAAIKLARRYFAQQGKSGRVEILAVSHAFHGRTLATLAATDKPAYQQGFGPLPRGFHRIPRSDEPGALLALRRGIGPQTAAVMLEVVQGEAGVHPLDPEYLREVRRLCDRWGALLIVDEVQSGMGRTGPFAAYQRVGIQPDICTLAKALGGGLPLGATCAREAVAQAFQPGSHASTFGGNPVACELALAVLDLLESEGYLGEDGIVARLGAAFGRRLQELKAAGLPITAIRQVGLMIGADVAVPAEAVVRAAEGEGLLVNATGPHTLRLLPPYTTTQQELEEGFAKLEAALRAVAAEPPARDGAPPGAGPAAGPTEGSTPLKERTPRA</sequence>
<dbReference type="Proteomes" id="UP000065807">
    <property type="component" value="Chromosome"/>
</dbReference>
<evidence type="ECO:0000256" key="5">
    <source>
        <dbReference type="ARBA" id="ARBA00022898"/>
    </source>
</evidence>
<evidence type="ECO:0000313" key="8">
    <source>
        <dbReference type="EMBL" id="BAS27102.1"/>
    </source>
</evidence>
<keyword evidence="4 8" id="KW-0808">Transferase</keyword>
<dbReference type="NCBIfam" id="TIGR00707">
    <property type="entry name" value="argD"/>
    <property type="match status" value="1"/>
</dbReference>
<dbReference type="GO" id="GO:0006526">
    <property type="term" value="P:L-arginine biosynthetic process"/>
    <property type="evidence" value="ECO:0007669"/>
    <property type="project" value="UniProtKB-ARBA"/>
</dbReference>
<dbReference type="InterPro" id="IPR015424">
    <property type="entry name" value="PyrdxlP-dep_Trfase"/>
</dbReference>
<evidence type="ECO:0000256" key="6">
    <source>
        <dbReference type="RuleBase" id="RU003560"/>
    </source>
</evidence>
<dbReference type="InterPro" id="IPR015421">
    <property type="entry name" value="PyrdxlP-dep_Trfase_major"/>
</dbReference>
<dbReference type="NCBIfam" id="NF002325">
    <property type="entry name" value="PRK01278.1"/>
    <property type="match status" value="1"/>
</dbReference>
<dbReference type="PIRSF" id="PIRSF000521">
    <property type="entry name" value="Transaminase_4ab_Lys_Orn"/>
    <property type="match status" value="1"/>
</dbReference>
<proteinExistence type="inferred from homology"/>
<dbReference type="RefSeq" id="WP_082725924.1">
    <property type="nucleotide sequence ID" value="NZ_AP014924.1"/>
</dbReference>
<dbReference type="GO" id="GO:0042802">
    <property type="term" value="F:identical protein binding"/>
    <property type="evidence" value="ECO:0007669"/>
    <property type="project" value="TreeGrafter"/>
</dbReference>
<dbReference type="PATRIC" id="fig|1555112.3.peg.1292"/>
<evidence type="ECO:0000313" key="9">
    <source>
        <dbReference type="Proteomes" id="UP000065807"/>
    </source>
</evidence>
<dbReference type="Gene3D" id="3.40.640.10">
    <property type="entry name" value="Type I PLP-dependent aspartate aminotransferase-like (Major domain)"/>
    <property type="match status" value="1"/>
</dbReference>
<evidence type="ECO:0000256" key="4">
    <source>
        <dbReference type="ARBA" id="ARBA00022679"/>
    </source>
</evidence>
<dbReference type="InterPro" id="IPR004636">
    <property type="entry name" value="AcOrn/SuccOrn_fam"/>
</dbReference>
<gene>
    <name evidence="8" type="ORF">LIP_1245</name>
</gene>
<dbReference type="CDD" id="cd00610">
    <property type="entry name" value="OAT_like"/>
    <property type="match status" value="1"/>
</dbReference>
<keyword evidence="5 6" id="KW-0663">Pyridoxal phosphate</keyword>
<keyword evidence="9" id="KW-1185">Reference proteome</keyword>
<evidence type="ECO:0000256" key="3">
    <source>
        <dbReference type="ARBA" id="ARBA00022605"/>
    </source>
</evidence>
<dbReference type="InterPro" id="IPR005814">
    <property type="entry name" value="Aminotrans_3"/>
</dbReference>
<dbReference type="KEGG" id="lpil:LIP_1245"/>
<evidence type="ECO:0000256" key="7">
    <source>
        <dbReference type="SAM" id="MobiDB-lite"/>
    </source>
</evidence>
<dbReference type="InterPro" id="IPR050103">
    <property type="entry name" value="Class-III_PLP-dep_AT"/>
</dbReference>
<dbReference type="Pfam" id="PF00202">
    <property type="entry name" value="Aminotran_3"/>
    <property type="match status" value="1"/>
</dbReference>
<dbReference type="Gene3D" id="3.90.1150.10">
    <property type="entry name" value="Aspartate Aminotransferase, domain 1"/>
    <property type="match status" value="1"/>
</dbReference>
<keyword evidence="3" id="KW-0028">Amino-acid biosynthesis</keyword>
<comment type="cofactor">
    <cofactor evidence="1">
        <name>pyridoxal 5'-phosphate</name>
        <dbReference type="ChEBI" id="CHEBI:597326"/>
    </cofactor>
</comment>
<organism evidence="8 9">
    <name type="scientific">Limnochorda pilosa</name>
    <dbReference type="NCBI Taxonomy" id="1555112"/>
    <lineage>
        <taxon>Bacteria</taxon>
        <taxon>Bacillati</taxon>
        <taxon>Bacillota</taxon>
        <taxon>Limnochordia</taxon>
        <taxon>Limnochordales</taxon>
        <taxon>Limnochordaceae</taxon>
        <taxon>Limnochorda</taxon>
    </lineage>
</organism>
<dbReference type="InterPro" id="IPR015422">
    <property type="entry name" value="PyrdxlP-dep_Trfase_small"/>
</dbReference>
<protein>
    <submittedName>
        <fullName evidence="8">Acetylornithine aminotransferase</fullName>
    </submittedName>
</protein>
<reference evidence="9" key="1">
    <citation type="submission" date="2015-07" db="EMBL/GenBank/DDBJ databases">
        <title>Complete genome sequence and phylogenetic analysis of Limnochorda pilosa.</title>
        <authorList>
            <person name="Watanabe M."/>
            <person name="Kojima H."/>
            <person name="Fukui M."/>
        </authorList>
    </citation>
    <scope>NUCLEOTIDE SEQUENCE [LARGE SCALE GENOMIC DNA]</scope>
    <source>
        <strain evidence="9">HC45</strain>
    </source>
</reference>
<comment type="similarity">
    <text evidence="6">Belongs to the class-III pyridoxal-phosphate-dependent aminotransferase family.</text>
</comment>
<dbReference type="PANTHER" id="PTHR11986:SF79">
    <property type="entry name" value="ACETYLORNITHINE AMINOTRANSFERASE, MITOCHONDRIAL"/>
    <property type="match status" value="1"/>
</dbReference>
<keyword evidence="2 8" id="KW-0032">Aminotransferase</keyword>
<dbReference type="OrthoDB" id="9801052at2"/>
<dbReference type="SUPFAM" id="SSF53383">
    <property type="entry name" value="PLP-dependent transferases"/>
    <property type="match status" value="1"/>
</dbReference>
<evidence type="ECO:0000256" key="2">
    <source>
        <dbReference type="ARBA" id="ARBA00022576"/>
    </source>
</evidence>
<dbReference type="GO" id="GO:0008483">
    <property type="term" value="F:transaminase activity"/>
    <property type="evidence" value="ECO:0007669"/>
    <property type="project" value="UniProtKB-KW"/>
</dbReference>
<feature type="compositionally biased region" description="Low complexity" evidence="7">
    <location>
        <begin position="399"/>
        <end position="424"/>
    </location>
</feature>
<dbReference type="FunFam" id="3.40.640.10:FF:000004">
    <property type="entry name" value="Acetylornithine aminotransferase"/>
    <property type="match status" value="1"/>
</dbReference>
<dbReference type="STRING" id="1555112.LIP_1245"/>
<feature type="region of interest" description="Disordered" evidence="7">
    <location>
        <begin position="399"/>
        <end position="432"/>
    </location>
</feature>
<accession>A0A0K2SJ88</accession>
<dbReference type="AlphaFoldDB" id="A0A0K2SJ88"/>
<dbReference type="PANTHER" id="PTHR11986">
    <property type="entry name" value="AMINOTRANSFERASE CLASS III"/>
    <property type="match status" value="1"/>
</dbReference>
<name>A0A0K2SJ88_LIMPI</name>
<evidence type="ECO:0000256" key="1">
    <source>
        <dbReference type="ARBA" id="ARBA00001933"/>
    </source>
</evidence>